<dbReference type="InterPro" id="IPR000792">
    <property type="entry name" value="Tscrpt_reg_LuxR_C"/>
</dbReference>
<protein>
    <submittedName>
        <fullName evidence="2">Non-specific serine/threonine protein kinase</fullName>
    </submittedName>
</protein>
<dbReference type="EMBL" id="FOAW01000035">
    <property type="protein sequence ID" value="SEM38777.1"/>
    <property type="molecule type" value="Genomic_DNA"/>
</dbReference>
<dbReference type="PRINTS" id="PR00038">
    <property type="entry name" value="HTHLUXR"/>
</dbReference>
<dbReference type="InterPro" id="IPR036388">
    <property type="entry name" value="WH-like_DNA-bd_sf"/>
</dbReference>
<dbReference type="InterPro" id="IPR011990">
    <property type="entry name" value="TPR-like_helical_dom_sf"/>
</dbReference>
<evidence type="ECO:0000313" key="2">
    <source>
        <dbReference type="EMBL" id="SEM38777.1"/>
    </source>
</evidence>
<dbReference type="InterPro" id="IPR027417">
    <property type="entry name" value="P-loop_NTPase"/>
</dbReference>
<dbReference type="SUPFAM" id="SSF48452">
    <property type="entry name" value="TPR-like"/>
    <property type="match status" value="1"/>
</dbReference>
<proteinExistence type="predicted"/>
<dbReference type="GO" id="GO:0003677">
    <property type="term" value="F:DNA binding"/>
    <property type="evidence" value="ECO:0007669"/>
    <property type="project" value="InterPro"/>
</dbReference>
<dbReference type="GO" id="GO:0004674">
    <property type="term" value="F:protein serine/threonine kinase activity"/>
    <property type="evidence" value="ECO:0007669"/>
    <property type="project" value="UniProtKB-KW"/>
</dbReference>
<keyword evidence="2" id="KW-0808">Transferase</keyword>
<evidence type="ECO:0000313" key="3">
    <source>
        <dbReference type="Proteomes" id="UP000198677"/>
    </source>
</evidence>
<dbReference type="CDD" id="cd06170">
    <property type="entry name" value="LuxR_C_like"/>
    <property type="match status" value="1"/>
</dbReference>
<evidence type="ECO:0000259" key="1">
    <source>
        <dbReference type="PROSITE" id="PS50043"/>
    </source>
</evidence>
<dbReference type="PRINTS" id="PR00364">
    <property type="entry name" value="DISEASERSIST"/>
</dbReference>
<dbReference type="Pfam" id="PF00196">
    <property type="entry name" value="GerE"/>
    <property type="match status" value="1"/>
</dbReference>
<dbReference type="OrthoDB" id="9812579at2"/>
<organism evidence="2 3">
    <name type="scientific">Rhodococcus maanshanensis</name>
    <dbReference type="NCBI Taxonomy" id="183556"/>
    <lineage>
        <taxon>Bacteria</taxon>
        <taxon>Bacillati</taxon>
        <taxon>Actinomycetota</taxon>
        <taxon>Actinomycetes</taxon>
        <taxon>Mycobacteriales</taxon>
        <taxon>Nocardiaceae</taxon>
        <taxon>Rhodococcus</taxon>
    </lineage>
</organism>
<accession>A0A1H7Y0B2</accession>
<keyword evidence="2" id="KW-0418">Kinase</keyword>
<name>A0A1H7Y0B2_9NOCA</name>
<keyword evidence="3" id="KW-1185">Reference proteome</keyword>
<dbReference type="SUPFAM" id="SSF46894">
    <property type="entry name" value="C-terminal effector domain of the bipartite response regulators"/>
    <property type="match status" value="1"/>
</dbReference>
<feature type="domain" description="HTH luxR-type" evidence="1">
    <location>
        <begin position="714"/>
        <end position="779"/>
    </location>
</feature>
<dbReference type="InterPro" id="IPR049945">
    <property type="entry name" value="AAA_22"/>
</dbReference>
<dbReference type="InterPro" id="IPR016032">
    <property type="entry name" value="Sig_transdc_resp-reg_C-effctor"/>
</dbReference>
<dbReference type="Gene3D" id="1.10.10.10">
    <property type="entry name" value="Winged helix-like DNA-binding domain superfamily/Winged helix DNA-binding domain"/>
    <property type="match status" value="1"/>
</dbReference>
<dbReference type="Gene3D" id="1.25.40.10">
    <property type="entry name" value="Tetratricopeptide repeat domain"/>
    <property type="match status" value="1"/>
</dbReference>
<dbReference type="GO" id="GO:0006355">
    <property type="term" value="P:regulation of DNA-templated transcription"/>
    <property type="evidence" value="ECO:0007669"/>
    <property type="project" value="InterPro"/>
</dbReference>
<dbReference type="GO" id="GO:0016887">
    <property type="term" value="F:ATP hydrolysis activity"/>
    <property type="evidence" value="ECO:0007669"/>
    <property type="project" value="InterPro"/>
</dbReference>
<dbReference type="SMART" id="SM00421">
    <property type="entry name" value="HTH_LUXR"/>
    <property type="match status" value="1"/>
</dbReference>
<dbReference type="SUPFAM" id="SSF52540">
    <property type="entry name" value="P-loop containing nucleoside triphosphate hydrolases"/>
    <property type="match status" value="1"/>
</dbReference>
<dbReference type="PANTHER" id="PTHR47691">
    <property type="entry name" value="REGULATOR-RELATED"/>
    <property type="match status" value="1"/>
</dbReference>
<reference evidence="3" key="1">
    <citation type="submission" date="2016-10" db="EMBL/GenBank/DDBJ databases">
        <authorList>
            <person name="Varghese N."/>
            <person name="Submissions S."/>
        </authorList>
    </citation>
    <scope>NUCLEOTIDE SEQUENCE [LARGE SCALE GENOMIC DNA]</scope>
    <source>
        <strain evidence="3">DSM 44675</strain>
    </source>
</reference>
<dbReference type="Pfam" id="PF13401">
    <property type="entry name" value="AAA_22"/>
    <property type="match status" value="1"/>
</dbReference>
<dbReference type="Gene3D" id="3.40.50.300">
    <property type="entry name" value="P-loop containing nucleotide triphosphate hydrolases"/>
    <property type="match status" value="1"/>
</dbReference>
<keyword evidence="2" id="KW-0723">Serine/threonine-protein kinase</keyword>
<gene>
    <name evidence="2" type="ORF">SAMN05444583_13528</name>
</gene>
<dbReference type="PROSITE" id="PS50043">
    <property type="entry name" value="HTH_LUXR_2"/>
    <property type="match status" value="1"/>
</dbReference>
<dbReference type="RefSeq" id="WP_072753903.1">
    <property type="nucleotide sequence ID" value="NZ_FOAW01000035.1"/>
</dbReference>
<dbReference type="PANTHER" id="PTHR47691:SF3">
    <property type="entry name" value="HTH-TYPE TRANSCRIPTIONAL REGULATOR RV0890C-RELATED"/>
    <property type="match status" value="1"/>
</dbReference>
<sequence>MSTLVKEKPGNLPAELTSFFGRRHEIAEARRLLATSRLVTLAGIGGVGKSRLVLRVAEDSRRAFADGVWFVALGDLQDSELLVETVAGALGLPDQPGLSLVRLLTDHLSTRHTLLVLDNCEHLLGAVADLAQNLLRACPELRILATSREILGVDGERVLKVPPMTAPEPQQTPKLEAMPRYESVALFVARATDALPDFVLTEANCAAVAGICRQLDGLPLAIELAAVRIRAMTAEQILQRLTDRYQLLTVGSRVAPSRQQTLRSCVDWSYELCGPGEQQLWAWLSVFVGGFELDAAEGICPEELVDGFLDSVASLVDKSILVRQECGAVVRFGMVETIGAYGREKLRESGDYSKARRRHLGWYERLVKRVEIEWIGPDQADWVDRFDREQPNLREALTFSMTESVIATDPDVTARMANALWLFWSCRGLLTEARYWMGRCLTGSDTAGAEERVKTLYGDCLLAGMQVQLEEAAALAVECCSLAEQLGHAESLEIANYARGYLALFTGDLAAAVEPFQAALVRARAEGSHPTGTGLQIARSIGGFLGLAIASGLSGDEETAIACHEQVLAITAPRGESTYRAWASWALALTALQAGDTDRATALLKSALPLLRRLKDLVVAGWCLESLAWAAIREDQATRAAVLMGAAETLAQTVGRISVTLPNLLGNHDECEQLTRNALGDRAYGEAFRTGTAMNLDESVAYALGENLTDQPEPAPVASLLTPRETEVARLVAAGHTNKAIASMLVISPRTAQGHVEHVLSKLGFTSRTQIAAWIAENQQDGQP</sequence>
<dbReference type="Proteomes" id="UP000198677">
    <property type="component" value="Unassembled WGS sequence"/>
</dbReference>
<dbReference type="AlphaFoldDB" id="A0A1H7Y0B2"/>